<dbReference type="RefSeq" id="WP_353929724.1">
    <property type="nucleotide sequence ID" value="NZ_CP150886.1"/>
</dbReference>
<protein>
    <recommendedName>
        <fullName evidence="3">Phytanoyl-CoA dioxygenase</fullName>
    </recommendedName>
</protein>
<dbReference type="SUPFAM" id="SSF51197">
    <property type="entry name" value="Clavaminate synthase-like"/>
    <property type="match status" value="1"/>
</dbReference>
<name>A0ABZ2UPT1_9CYAN</name>
<evidence type="ECO:0000313" key="1">
    <source>
        <dbReference type="EMBL" id="WZB86810.1"/>
    </source>
</evidence>
<sequence>MTETLIESLLNHLTLSTEDKQFFKQHGFIKLKNLLTNEAINELQKLISQSQAMQTPPKSYSGDISRLGYDIEEKITQDICDSAIFQDVMKQLTEDRGVAFIQGIGFELQTNQTGFNWHHDIMSLCHVMPDDLAYTLWIPLDPIHTQEQHGGLAYVSRQVYSAKYYFDLIWQLVKQDQFSDFAQTEDVKNWDFQSADPIETFLLEKNKVEDDFALGDALLLDKFVWHKSCTFKAGKLPSRRAYVMRFVDGQARYSKTMMEGTYSLVKATSNDLLTNFGYQLAKFLQEGEMIGDNLTRFRNK</sequence>
<evidence type="ECO:0008006" key="3">
    <source>
        <dbReference type="Google" id="ProtNLM"/>
    </source>
</evidence>
<dbReference type="Proteomes" id="UP001483337">
    <property type="component" value="Chromosome"/>
</dbReference>
<evidence type="ECO:0000313" key="2">
    <source>
        <dbReference type="Proteomes" id="UP001483337"/>
    </source>
</evidence>
<proteinExistence type="predicted"/>
<dbReference type="PANTHER" id="PTHR20883">
    <property type="entry name" value="PHYTANOYL-COA DIOXYGENASE DOMAIN CONTAINING 1"/>
    <property type="match status" value="1"/>
</dbReference>
<dbReference type="PANTHER" id="PTHR20883:SF48">
    <property type="entry name" value="ECTOINE DIOXYGENASE"/>
    <property type="match status" value="1"/>
</dbReference>
<organism evidence="1 2">
    <name type="scientific">Okeanomitos corallinicola TIOX110</name>
    <dbReference type="NCBI Taxonomy" id="3133117"/>
    <lineage>
        <taxon>Bacteria</taxon>
        <taxon>Bacillati</taxon>
        <taxon>Cyanobacteriota</taxon>
        <taxon>Cyanophyceae</taxon>
        <taxon>Nostocales</taxon>
        <taxon>Aphanizomenonaceae</taxon>
        <taxon>Okeanomitos</taxon>
    </lineage>
</organism>
<gene>
    <name evidence="1" type="ORF">WJM97_15605</name>
</gene>
<dbReference type="EMBL" id="CP150886">
    <property type="protein sequence ID" value="WZB86810.1"/>
    <property type="molecule type" value="Genomic_DNA"/>
</dbReference>
<reference evidence="1 2" key="1">
    <citation type="submission" date="2024-04" db="EMBL/GenBank/DDBJ databases">
        <title>Okeanomitos corallinicola gen. &amp; sp. nov. (Nostocales, Cyanobacteria), a new toxic marine heterocyst-forming cyanobacterium from a coral reef.</title>
        <authorList>
            <person name="Li H."/>
            <person name="Li R."/>
            <person name="Kang J."/>
            <person name="Hii K.S."/>
            <person name="Mohamed H.F."/>
            <person name="Xu X."/>
            <person name="Luo Z."/>
        </authorList>
    </citation>
    <scope>NUCLEOTIDE SEQUENCE [LARGE SCALE GENOMIC DNA]</scope>
    <source>
        <strain evidence="1 2">TIOX110</strain>
    </source>
</reference>
<dbReference type="Gene3D" id="2.60.120.620">
    <property type="entry name" value="q2cbj1_9rhob like domain"/>
    <property type="match status" value="1"/>
</dbReference>
<keyword evidence="2" id="KW-1185">Reference proteome</keyword>
<accession>A0ABZ2UPT1</accession>